<dbReference type="PANTHER" id="PTHR10520">
    <property type="entry name" value="TRIFUNCTIONAL PURINE BIOSYNTHETIC PROTEIN ADENOSINE-3-RELATED"/>
    <property type="match status" value="1"/>
</dbReference>
<dbReference type="GO" id="GO:0005524">
    <property type="term" value="F:ATP binding"/>
    <property type="evidence" value="ECO:0007669"/>
    <property type="project" value="UniProtKB-KW"/>
</dbReference>
<dbReference type="GO" id="GO:0004637">
    <property type="term" value="F:phosphoribosylamine-glycine ligase activity"/>
    <property type="evidence" value="ECO:0007669"/>
    <property type="project" value="TreeGrafter"/>
</dbReference>
<keyword evidence="9 15" id="KW-0658">Purine biosynthesis</keyword>
<dbReference type="InterPro" id="IPR036921">
    <property type="entry name" value="PurM-like_N_sf"/>
</dbReference>
<evidence type="ECO:0000313" key="18">
    <source>
        <dbReference type="EMBL" id="TMI74629.1"/>
    </source>
</evidence>
<evidence type="ECO:0000313" key="19">
    <source>
        <dbReference type="Proteomes" id="UP000318834"/>
    </source>
</evidence>
<organism evidence="18 19">
    <name type="scientific">Candidatus Segetimicrobium genomatis</name>
    <dbReference type="NCBI Taxonomy" id="2569760"/>
    <lineage>
        <taxon>Bacteria</taxon>
        <taxon>Bacillati</taxon>
        <taxon>Candidatus Sysuimicrobiota</taxon>
        <taxon>Candidatus Sysuimicrobiia</taxon>
        <taxon>Candidatus Sysuimicrobiales</taxon>
        <taxon>Candidatus Segetimicrobiaceae</taxon>
        <taxon>Candidatus Segetimicrobium</taxon>
    </lineage>
</organism>
<dbReference type="UniPathway" id="UPA00074">
    <property type="reaction ID" value="UER00129"/>
</dbReference>
<reference evidence="18 19" key="1">
    <citation type="journal article" date="2019" name="Nat. Microbiol.">
        <title>Mediterranean grassland soil C-N compound turnover is dependent on rainfall and depth, and is mediated by genomically divergent microorganisms.</title>
        <authorList>
            <person name="Diamond S."/>
            <person name="Andeer P.F."/>
            <person name="Li Z."/>
            <person name="Crits-Christoph A."/>
            <person name="Burstein D."/>
            <person name="Anantharaman K."/>
            <person name="Lane K.R."/>
            <person name="Thomas B.C."/>
            <person name="Pan C."/>
            <person name="Northen T.R."/>
            <person name="Banfield J.F."/>
        </authorList>
    </citation>
    <scope>NUCLEOTIDE SEQUENCE [LARGE SCALE GENOMIC DNA]</scope>
    <source>
        <strain evidence="18">NP_8</strain>
    </source>
</reference>
<dbReference type="FunFam" id="3.90.650.10:FF:000011">
    <property type="entry name" value="Phosphoribosylformylglycinamidine cyclo-ligase"/>
    <property type="match status" value="1"/>
</dbReference>
<evidence type="ECO:0000256" key="5">
    <source>
        <dbReference type="ARBA" id="ARBA00020367"/>
    </source>
</evidence>
<evidence type="ECO:0000259" key="17">
    <source>
        <dbReference type="Pfam" id="PF02769"/>
    </source>
</evidence>
<keyword evidence="8 15" id="KW-0547">Nucleotide-binding</keyword>
<feature type="domain" description="PurM-like C-terminal" evidence="17">
    <location>
        <begin position="193"/>
        <end position="357"/>
    </location>
</feature>
<evidence type="ECO:0000256" key="6">
    <source>
        <dbReference type="ARBA" id="ARBA00022490"/>
    </source>
</evidence>
<evidence type="ECO:0000256" key="4">
    <source>
        <dbReference type="ARBA" id="ARBA00013047"/>
    </source>
</evidence>
<evidence type="ECO:0000256" key="8">
    <source>
        <dbReference type="ARBA" id="ARBA00022741"/>
    </source>
</evidence>
<dbReference type="SUPFAM" id="SSF55326">
    <property type="entry name" value="PurM N-terminal domain-like"/>
    <property type="match status" value="1"/>
</dbReference>
<dbReference type="NCBIfam" id="TIGR00878">
    <property type="entry name" value="purM"/>
    <property type="match status" value="1"/>
</dbReference>
<dbReference type="InterPro" id="IPR036676">
    <property type="entry name" value="PurM-like_C_sf"/>
</dbReference>
<name>A0A537ITI3_9BACT</name>
<evidence type="ECO:0000256" key="13">
    <source>
        <dbReference type="ARBA" id="ARBA00033093"/>
    </source>
</evidence>
<accession>A0A537ITI3</accession>
<comment type="catalytic activity">
    <reaction evidence="14 15">
        <text>2-formamido-N(1)-(5-O-phospho-beta-D-ribosyl)acetamidine + ATP = 5-amino-1-(5-phospho-beta-D-ribosyl)imidazole + ADP + phosphate + H(+)</text>
        <dbReference type="Rhea" id="RHEA:23032"/>
        <dbReference type="ChEBI" id="CHEBI:15378"/>
        <dbReference type="ChEBI" id="CHEBI:30616"/>
        <dbReference type="ChEBI" id="CHEBI:43474"/>
        <dbReference type="ChEBI" id="CHEBI:137981"/>
        <dbReference type="ChEBI" id="CHEBI:147287"/>
        <dbReference type="ChEBI" id="CHEBI:456216"/>
        <dbReference type="EC" id="6.3.3.1"/>
    </reaction>
</comment>
<dbReference type="SUPFAM" id="SSF56042">
    <property type="entry name" value="PurM C-terminal domain-like"/>
    <property type="match status" value="1"/>
</dbReference>
<dbReference type="EC" id="6.3.3.1" evidence="4 15"/>
<dbReference type="Pfam" id="PF00586">
    <property type="entry name" value="AIRS"/>
    <property type="match status" value="1"/>
</dbReference>
<feature type="domain" description="PurM-like N-terminal" evidence="16">
    <location>
        <begin position="76"/>
        <end position="180"/>
    </location>
</feature>
<evidence type="ECO:0000256" key="2">
    <source>
        <dbReference type="ARBA" id="ARBA00004686"/>
    </source>
</evidence>
<dbReference type="AlphaFoldDB" id="A0A537ITI3"/>
<evidence type="ECO:0000256" key="10">
    <source>
        <dbReference type="ARBA" id="ARBA00022840"/>
    </source>
</evidence>
<keyword evidence="10 15" id="KW-0067">ATP-binding</keyword>
<dbReference type="GO" id="GO:0046084">
    <property type="term" value="P:adenine biosynthetic process"/>
    <property type="evidence" value="ECO:0007669"/>
    <property type="project" value="TreeGrafter"/>
</dbReference>
<dbReference type="GO" id="GO:0005829">
    <property type="term" value="C:cytosol"/>
    <property type="evidence" value="ECO:0007669"/>
    <property type="project" value="TreeGrafter"/>
</dbReference>
<evidence type="ECO:0000259" key="16">
    <source>
        <dbReference type="Pfam" id="PF00586"/>
    </source>
</evidence>
<dbReference type="InterPro" id="IPR016188">
    <property type="entry name" value="PurM-like_N"/>
</dbReference>
<comment type="pathway">
    <text evidence="2 15">Purine metabolism; IMP biosynthesis via de novo pathway; 5-amino-1-(5-phospho-D-ribosyl)imidazole from N(2)-formyl-N(1)-(5-phospho-D-ribosyl)glycinamide: step 2/2.</text>
</comment>
<comment type="similarity">
    <text evidence="3 15">Belongs to the AIR synthase family.</text>
</comment>
<proteinExistence type="inferred from homology"/>
<dbReference type="GO" id="GO:0006189">
    <property type="term" value="P:'de novo' IMP biosynthetic process"/>
    <property type="evidence" value="ECO:0007669"/>
    <property type="project" value="UniProtKB-UniRule"/>
</dbReference>
<dbReference type="HAMAP" id="MF_00741">
    <property type="entry name" value="AIRS"/>
    <property type="match status" value="1"/>
</dbReference>
<gene>
    <name evidence="15" type="primary">purM</name>
    <name evidence="18" type="ORF">E6H05_07905</name>
</gene>
<comment type="caution">
    <text evidence="18">The sequence shown here is derived from an EMBL/GenBank/DDBJ whole genome shotgun (WGS) entry which is preliminary data.</text>
</comment>
<evidence type="ECO:0000256" key="11">
    <source>
        <dbReference type="ARBA" id="ARBA00031908"/>
    </source>
</evidence>
<dbReference type="Proteomes" id="UP000318834">
    <property type="component" value="Unassembled WGS sequence"/>
</dbReference>
<evidence type="ECO:0000256" key="15">
    <source>
        <dbReference type="HAMAP-Rule" id="MF_00741"/>
    </source>
</evidence>
<comment type="subcellular location">
    <subcellularLocation>
        <location evidence="1 15">Cytoplasm</location>
    </subcellularLocation>
</comment>
<evidence type="ECO:0000256" key="3">
    <source>
        <dbReference type="ARBA" id="ARBA00010280"/>
    </source>
</evidence>
<evidence type="ECO:0000256" key="7">
    <source>
        <dbReference type="ARBA" id="ARBA00022598"/>
    </source>
</evidence>
<keyword evidence="6 15" id="KW-0963">Cytoplasm</keyword>
<sequence length="361" mass="37537">MRWSRWLIGRRSLRCRVAVMSDGSLTYRTSGVDRGAVAAALDAVHERIRGTFTTDVLGDIGHFAGLFRLSGFLDPVLVSSIDGVGTKVMLARQAGRMDVVGRDAITHGVNDVAVLGAAPLFALDYVAASQLDPAELAAVVSGMAAACREEGAALLGGETSQMPGVYTEAGLDIVACVIGAAERAALCDGSTIRPGDAVIGLASNGLHTNGYTLVRAVMGRCGWTLPAVFPDLGGTLADALLRPHRSYRRALQALAGTGWLRGAAHITGGGLPGNLVRILPPARRARIDTTAWPVPPIFTILARGGRIARDEMFATFNMGVGLAVVVPQDRAGLAVDICGANGADGWIIGEIAPGERGVELL</sequence>
<dbReference type="GO" id="GO:0004641">
    <property type="term" value="F:phosphoribosylformylglycinamidine cyclo-ligase activity"/>
    <property type="evidence" value="ECO:0007669"/>
    <property type="project" value="UniProtKB-UniRule"/>
</dbReference>
<dbReference type="CDD" id="cd02196">
    <property type="entry name" value="PurM"/>
    <property type="match status" value="1"/>
</dbReference>
<dbReference type="InterPro" id="IPR004733">
    <property type="entry name" value="PurM_cligase"/>
</dbReference>
<dbReference type="Pfam" id="PF02769">
    <property type="entry name" value="AIRS_C"/>
    <property type="match status" value="1"/>
</dbReference>
<evidence type="ECO:0000256" key="12">
    <source>
        <dbReference type="ARBA" id="ARBA00032931"/>
    </source>
</evidence>
<evidence type="ECO:0000256" key="9">
    <source>
        <dbReference type="ARBA" id="ARBA00022755"/>
    </source>
</evidence>
<keyword evidence="7 15" id="KW-0436">Ligase</keyword>
<dbReference type="Gene3D" id="3.30.1330.10">
    <property type="entry name" value="PurM-like, N-terminal domain"/>
    <property type="match status" value="1"/>
</dbReference>
<dbReference type="Gene3D" id="3.90.650.10">
    <property type="entry name" value="PurM-like C-terminal domain"/>
    <property type="match status" value="1"/>
</dbReference>
<evidence type="ECO:0000256" key="1">
    <source>
        <dbReference type="ARBA" id="ARBA00004496"/>
    </source>
</evidence>
<evidence type="ECO:0000256" key="14">
    <source>
        <dbReference type="ARBA" id="ARBA00049057"/>
    </source>
</evidence>
<protein>
    <recommendedName>
        <fullName evidence="5 15">Phosphoribosylformylglycinamidine cyclo-ligase</fullName>
        <ecNumber evidence="4 15">6.3.3.1</ecNumber>
    </recommendedName>
    <alternativeName>
        <fullName evidence="12 15">AIR synthase</fullName>
    </alternativeName>
    <alternativeName>
        <fullName evidence="13 15">AIRS</fullName>
    </alternativeName>
    <alternativeName>
        <fullName evidence="11 15">Phosphoribosyl-aminoimidazole synthetase</fullName>
    </alternativeName>
</protein>
<dbReference type="PANTHER" id="PTHR10520:SF12">
    <property type="entry name" value="TRIFUNCTIONAL PURINE BIOSYNTHETIC PROTEIN ADENOSINE-3"/>
    <property type="match status" value="1"/>
</dbReference>
<dbReference type="InterPro" id="IPR010918">
    <property type="entry name" value="PurM-like_C_dom"/>
</dbReference>
<dbReference type="EMBL" id="VBAP01000055">
    <property type="protein sequence ID" value="TMI74629.1"/>
    <property type="molecule type" value="Genomic_DNA"/>
</dbReference>